<dbReference type="Gene3D" id="3.40.50.720">
    <property type="entry name" value="NAD(P)-binding Rossmann-like Domain"/>
    <property type="match status" value="1"/>
</dbReference>
<dbReference type="Gene3D" id="1.10.1200.10">
    <property type="entry name" value="ACP-like"/>
    <property type="match status" value="1"/>
</dbReference>
<feature type="active site" description="Proton donor; for dehydratase activity" evidence="6">
    <location>
        <position position="1501"/>
    </location>
</feature>
<evidence type="ECO:0000256" key="2">
    <source>
        <dbReference type="ARBA" id="ARBA00022553"/>
    </source>
</evidence>
<dbReference type="HOGENOM" id="CLU_000022_6_2_1"/>
<feature type="region of interest" description="Disordered" evidence="7">
    <location>
        <begin position="1734"/>
        <end position="1759"/>
    </location>
</feature>
<dbReference type="Proteomes" id="UP000001067">
    <property type="component" value="Unassembled WGS sequence"/>
</dbReference>
<dbReference type="InterPro" id="IPR029063">
    <property type="entry name" value="SAM-dependent_MTases_sf"/>
</dbReference>
<keyword evidence="12" id="KW-1185">Reference proteome</keyword>
<reference evidence="11 12" key="1">
    <citation type="journal article" date="2010" name="Genome Biol.">
        <title>A first genome assembly of the barley fungal pathogen Pyrenophora teres f. teres.</title>
        <authorList>
            <person name="Ellwood S.R."/>
            <person name="Liu Z."/>
            <person name="Syme R.A."/>
            <person name="Lai Z."/>
            <person name="Hane J.K."/>
            <person name="Keiper F."/>
            <person name="Moffat C.S."/>
            <person name="Oliver R.P."/>
            <person name="Friesen T.L."/>
        </authorList>
    </citation>
    <scope>NUCLEOTIDE SEQUENCE [LARGE SCALE GENOMIC DNA]</scope>
    <source>
        <strain evidence="11 12">0-1</strain>
    </source>
</reference>
<dbReference type="SUPFAM" id="SSF55048">
    <property type="entry name" value="Probable ACP-binding domain of malonyl-CoA ACP transacylase"/>
    <property type="match status" value="1"/>
</dbReference>
<dbReference type="Pfam" id="PF00698">
    <property type="entry name" value="Acyl_transf_1"/>
    <property type="match status" value="1"/>
</dbReference>
<feature type="domain" description="Ketosynthase family 3 (KS3)" evidence="9">
    <location>
        <begin position="376"/>
        <end position="800"/>
    </location>
</feature>
<accession>E3RPM5</accession>
<dbReference type="InterPro" id="IPR016039">
    <property type="entry name" value="Thiolase-like"/>
</dbReference>
<dbReference type="GO" id="GO:0044550">
    <property type="term" value="P:secondary metabolite biosynthetic process"/>
    <property type="evidence" value="ECO:0007669"/>
    <property type="project" value="UniProtKB-ARBA"/>
</dbReference>
<dbReference type="GO" id="GO:0006633">
    <property type="term" value="P:fatty acid biosynthetic process"/>
    <property type="evidence" value="ECO:0007669"/>
    <property type="project" value="InterPro"/>
</dbReference>
<dbReference type="PANTHER" id="PTHR45681:SF6">
    <property type="entry name" value="POLYKETIDE SYNTHASE 37"/>
    <property type="match status" value="1"/>
</dbReference>
<dbReference type="InterPro" id="IPR049900">
    <property type="entry name" value="PKS_mFAS_DH"/>
</dbReference>
<dbReference type="Pfam" id="PF18558">
    <property type="entry name" value="HTH_51"/>
    <property type="match status" value="1"/>
</dbReference>
<dbReference type="Pfam" id="PF00550">
    <property type="entry name" value="PP-binding"/>
    <property type="match status" value="1"/>
</dbReference>
<evidence type="ECO:0000256" key="1">
    <source>
        <dbReference type="ARBA" id="ARBA00022450"/>
    </source>
</evidence>
<dbReference type="InterPro" id="IPR001227">
    <property type="entry name" value="Ac_transferase_dom_sf"/>
</dbReference>
<feature type="domain" description="PKS/mFAS DH" evidence="10">
    <location>
        <begin position="1284"/>
        <end position="1594"/>
    </location>
</feature>
<dbReference type="CDD" id="cd00833">
    <property type="entry name" value="PKS"/>
    <property type="match status" value="1"/>
</dbReference>
<dbReference type="InterPro" id="IPR006162">
    <property type="entry name" value="Ppantetheine_attach_site"/>
</dbReference>
<dbReference type="SMART" id="SM00825">
    <property type="entry name" value="PKS_KS"/>
    <property type="match status" value="1"/>
</dbReference>
<dbReference type="PROSITE" id="PS00606">
    <property type="entry name" value="KS3_1"/>
    <property type="match status" value="1"/>
</dbReference>
<dbReference type="Gene3D" id="3.10.129.110">
    <property type="entry name" value="Polyketide synthase dehydratase"/>
    <property type="match status" value="1"/>
</dbReference>
<dbReference type="InterPro" id="IPR009081">
    <property type="entry name" value="PP-bd_ACP"/>
</dbReference>
<dbReference type="InterPro" id="IPR018201">
    <property type="entry name" value="Ketoacyl_synth_AS"/>
</dbReference>
<dbReference type="SUPFAM" id="SSF53335">
    <property type="entry name" value="S-adenosyl-L-methionine-dependent methyltransferases"/>
    <property type="match status" value="1"/>
</dbReference>
<dbReference type="Gene3D" id="3.40.366.10">
    <property type="entry name" value="Malonyl-Coenzyme A Acyl Carrier Protein, domain 2"/>
    <property type="match status" value="2"/>
</dbReference>
<dbReference type="PROSITE" id="PS52004">
    <property type="entry name" value="KS3_2"/>
    <property type="match status" value="1"/>
</dbReference>
<feature type="region of interest" description="C-terminal hotdog fold" evidence="6">
    <location>
        <begin position="1446"/>
        <end position="1594"/>
    </location>
</feature>
<evidence type="ECO:0000256" key="3">
    <source>
        <dbReference type="ARBA" id="ARBA00022679"/>
    </source>
</evidence>
<keyword evidence="1" id="KW-0596">Phosphopantetheine</keyword>
<evidence type="ECO:0000259" key="8">
    <source>
        <dbReference type="PROSITE" id="PS50075"/>
    </source>
</evidence>
<dbReference type="PROSITE" id="PS00012">
    <property type="entry name" value="PHOSPHOPANTETHEINE"/>
    <property type="match status" value="1"/>
</dbReference>
<dbReference type="GO" id="GO:0004315">
    <property type="term" value="F:3-oxoacyl-[acyl-carrier-protein] synthase activity"/>
    <property type="evidence" value="ECO:0007669"/>
    <property type="project" value="InterPro"/>
</dbReference>
<evidence type="ECO:0000313" key="11">
    <source>
        <dbReference type="EMBL" id="EFQ92321.1"/>
    </source>
</evidence>
<dbReference type="SUPFAM" id="SSF52151">
    <property type="entry name" value="FabD/lysophospholipase-like"/>
    <property type="match status" value="1"/>
</dbReference>
<dbReference type="GO" id="GO:0031177">
    <property type="term" value="F:phosphopantetheine binding"/>
    <property type="evidence" value="ECO:0007669"/>
    <property type="project" value="InterPro"/>
</dbReference>
<gene>
    <name evidence="11" type="ORF">PTT_10610</name>
</gene>
<dbReference type="Pfam" id="PF07993">
    <property type="entry name" value="NAD_binding_4"/>
    <property type="match status" value="1"/>
</dbReference>
<dbReference type="Pfam" id="PF02801">
    <property type="entry name" value="Ketoacyl-synt_C"/>
    <property type="match status" value="1"/>
</dbReference>
<dbReference type="InterPro" id="IPR014031">
    <property type="entry name" value="Ketoacyl_synth_C"/>
</dbReference>
<keyword evidence="5" id="KW-0012">Acyltransferase</keyword>
<evidence type="ECO:0000256" key="7">
    <source>
        <dbReference type="SAM" id="MobiDB-lite"/>
    </source>
</evidence>
<sequence length="2589" mass="281905">MSSSTSEADSPTLLLFGPLSSLSPSTLESIRNTIISSSTHAWVEEAFTSLLVAYTDLCQEFSSLYDADVKASIANLATWLKTGVATPNTENMPNTLLAPLVVAAQLVQYRAFCEKQGLNYKEGKVQEINGFCIGLLSALAVSLSQGEASRDFGLHAATAVRLAMLAGAVVDEQDARNGSGPSRTLSVAWKFGDGGDRAKDLEGLLEKYPEVYISVVYDTTRVSLTTPLPILQELQQYLQDAGYTVAELGLTGRFHSQAHHGHKFQSLVDFCDRTPSFTFPPAKALSIPTRKNDGTSVFNPEESLHSTVLQSILLQKCEWYTSVSNLSATCLATSSLSIVVFGESCIPSSLRGALSGRIINQDDLFAAPASTFRDNPNDIAIIGMSLNVAGASSVSEFWNLLASGKSQHKLVPEERFTFNTAYRENDGSRKWYGNFIDGIEDFDHKFFKKTPRESVGMDPQQRLLLQCAYQAVEMSGYFNVENRSEEDMNIGCYIGMCGNDYSSNSGHHAPTAFTSTGTLRSFVAGKVSHYFGWLGPSLTLDTACSASAVAIHSACRAIISGECTAALAGGTNAITEPLVYQNLAAASFLSPTGACKPFDAKADGYCRGEAVSAVLLKSLAQARKDGDVVFGVIAGTAVAQNSNDTPIVVPNTPSLSTLFRSVLKTAKLSAQDVSVVEAHGTGTQVGDPAEYAAIRDVFGQDIDNGVKRTTPLQLGSVKGLVGHTEGSSGVVSLVKVLCMMNEGAIPPQASHTTINPAIGVKESDGIQISLQEKAWDAKFKAAMINNYGASGSNATMVVTQAPKPKSRTTSAGKDVKENLDLRYPLWISGLDDRSIHTYMSKLQSFLKQKPNLAMSDLAFNIFRQSNRTLPRALLLSARSVSELTEKIPKLDADAGAFVDVQSPRPVVLCFGGQISTTIALDRAVYDNTMLLRHHMDRCNALAISFGAGSIYPAVFQPTPIADIVLLQAALFAVQYSTAQCWLDSGVHPVAVVGHSFGELTALCVSGALGVEDAMKLIVGRATLIRDSWGPEKGAMVAVEGTEEEVSKALGEMGPDFKASIACFNAPRSHTVAGPVKDIEDFAATLSKIHPELRFKKLTVSNAFHSSLVAPLRSELQRIGKSLNFGAPIIPVERATKDTTSATPYDADFVADHLQNPVYFSHAVARLAKKYPSAIWLEAGSNATITSMASKALNTPPGHHFQAINISTPQGGLQRLLDSTFQLWKAGLRVAYWGHSKAQTADYNPILLPPYQFEKKKHWLEHKEPPKLVATVCDHADTGEKELPTKLYSFTGYQDSKQRLARFRINTMIPKYEQIVAGHTIAGTASICPATVQIDVTIEALRSLEKELAEDSVQPQINNVVNMVPVCIDPSRSVLLDLEALNANRTVWSWKWTSTGLSGAAPTTHVTGELNFRNSNDLQYQAEFSRYDRLVTNGRCVQVLYSKDADEVLQGQRSIYRIFAPIVDYSPLYFGVQRVVGQDSVSAGLVVKKHGGEGWLDAFYADALCQVAGLWVNCMMDGDEKDMWIANGVEHWLRAPAVKIQTSSNDKWHVFCQHSRSADGNSVLSDIFIFDATSGALTEVIMGVKYAKVARTSMGKLLSRLTAQTGTIKAPVSQTAAPVLMASAETPVPSQPIPQTEAPPVVQKAAKPAPETPSINIIGKLKDVLADISGLEREEIKDDVELGDIGIDSLMGMEMAREIEKEFDCTLPQDELMHVTNFPSLLRCVQGALGASTGDVTVPSSSASEDEAEDDAVGATTPASVSTNATSVDLDFSEALSKGLELSRSAVLKAFGEMKLTTDQLMEEYGNRGYLSTIAPLQDQLCVALIIEGFKELGCDLAAAKPGEKLPLIPYADDQKRFAQYLYTVLETARIVELDNGNITRTHIAVPTRQSADILKELLSSYPEHACCNELAHYTGSHLAGILTGREDGIKLIFGTDRGRELVAGVYADNPMNKIYYAQMGDFIRRIAASTPQRPGQGPLKILEMGAGTGATTKVILPLLAELEIEVEFTFTDLAASFVAAARKQFKHLPFMKFRTHDIEKVPADDLLHSQHIVLASNAVHATRSLPIAATNIRKMLRPDGVLLMVEMTEPMYWCDIIFGVFEGWWLFEDDRQHALSSSEDWEKVLHGAGYGHVDWTDGHIVETKCQRLIMATAGGEQLPRLPIAPKQQEDFRHEEREAATSKLISKTALDFTIPTIPEADIIKTPSTGHCILITGATGSLGSHMAAHYASLPTVTSVICLNRRSHNSPHTPLQRQLHSFTQKSIILPPNSLSKLTAYETDTTKPLLGLPEETYNALSTTVTHIVHNAWPMNGKLPLQAFTPQFKVLRHLLELAALVSAKRGLGFKFSFQFISSIATVGHYPFHAGTPHIPEQRMSIESVLPNGYGDAKFVCERVLDETLHRYPDRFRAMVVRLGQVAGSSTSGYWNENEHFAFLVKSAQTLRALPRLEGVVSWTCVDDVAGASAELLLDDEPERIYHIDNPVRQDWAGMLKLLAGELEIPEARIVAFEEWIRRVRMFPSTGAAGKFDENPAQRLVDFFADDFRRMSCGGVLLGTEKSRAHSERMRGVGPVDEETVRVFVRSWRGRGFLL</sequence>
<dbReference type="InterPro" id="IPR036291">
    <property type="entry name" value="NAD(P)-bd_dom_sf"/>
</dbReference>
<dbReference type="Pfam" id="PF08242">
    <property type="entry name" value="Methyltransf_12"/>
    <property type="match status" value="1"/>
</dbReference>
<name>E3RPM5_PYRTT</name>
<dbReference type="InterPro" id="IPR014030">
    <property type="entry name" value="Ketoacyl_synth_N"/>
</dbReference>
<dbReference type="SUPFAM" id="SSF51735">
    <property type="entry name" value="NAD(P)-binding Rossmann-fold domains"/>
    <property type="match status" value="1"/>
</dbReference>
<dbReference type="Gene3D" id="3.30.70.3290">
    <property type="match status" value="1"/>
</dbReference>
<feature type="domain" description="Carrier" evidence="8">
    <location>
        <begin position="1651"/>
        <end position="1728"/>
    </location>
</feature>
<dbReference type="EMBL" id="GL534374">
    <property type="protein sequence ID" value="EFQ92321.1"/>
    <property type="molecule type" value="Genomic_DNA"/>
</dbReference>
<dbReference type="InterPro" id="IPR041068">
    <property type="entry name" value="HTH_51"/>
</dbReference>
<evidence type="ECO:0000256" key="5">
    <source>
        <dbReference type="ARBA" id="ARBA00023315"/>
    </source>
</evidence>
<dbReference type="InterPro" id="IPR016035">
    <property type="entry name" value="Acyl_Trfase/lysoPLipase"/>
</dbReference>
<dbReference type="InterPro" id="IPR014043">
    <property type="entry name" value="Acyl_transferase_dom"/>
</dbReference>
<dbReference type="PROSITE" id="PS50075">
    <property type="entry name" value="CARRIER"/>
    <property type="match status" value="1"/>
</dbReference>
<dbReference type="InterPro" id="IPR042104">
    <property type="entry name" value="PKS_dehydratase_sf"/>
</dbReference>
<dbReference type="InterPro" id="IPR013217">
    <property type="entry name" value="Methyltransf_12"/>
</dbReference>
<dbReference type="OrthoDB" id="429813at2759"/>
<dbReference type="InterPro" id="IPR016036">
    <property type="entry name" value="Malonyl_transacylase_ACP-bd"/>
</dbReference>
<evidence type="ECO:0000259" key="9">
    <source>
        <dbReference type="PROSITE" id="PS52004"/>
    </source>
</evidence>
<keyword evidence="2" id="KW-0597">Phosphoprotein</keyword>
<protein>
    <submittedName>
        <fullName evidence="11">Uncharacterized protein</fullName>
    </submittedName>
</protein>
<keyword evidence="4" id="KW-0511">Multifunctional enzyme</keyword>
<evidence type="ECO:0000256" key="4">
    <source>
        <dbReference type="ARBA" id="ARBA00023268"/>
    </source>
</evidence>
<dbReference type="eggNOG" id="KOG1202">
    <property type="taxonomic scope" value="Eukaryota"/>
</dbReference>
<evidence type="ECO:0000259" key="10">
    <source>
        <dbReference type="PROSITE" id="PS52019"/>
    </source>
</evidence>
<organism evidence="12">
    <name type="scientific">Pyrenophora teres f. teres (strain 0-1)</name>
    <name type="common">Barley net blotch fungus</name>
    <name type="synonym">Drechslera teres f. teres</name>
    <dbReference type="NCBI Taxonomy" id="861557"/>
    <lineage>
        <taxon>Eukaryota</taxon>
        <taxon>Fungi</taxon>
        <taxon>Dikarya</taxon>
        <taxon>Ascomycota</taxon>
        <taxon>Pezizomycotina</taxon>
        <taxon>Dothideomycetes</taxon>
        <taxon>Pleosporomycetidae</taxon>
        <taxon>Pleosporales</taxon>
        <taxon>Pleosporineae</taxon>
        <taxon>Pleosporaceae</taxon>
        <taxon>Pyrenophora</taxon>
    </lineage>
</organism>
<feature type="region of interest" description="N-terminal hotdog fold" evidence="6">
    <location>
        <begin position="1284"/>
        <end position="1416"/>
    </location>
</feature>
<dbReference type="SUPFAM" id="SSF53901">
    <property type="entry name" value="Thiolase-like"/>
    <property type="match status" value="1"/>
</dbReference>
<dbReference type="Pfam" id="PF00109">
    <property type="entry name" value="ketoacyl-synt"/>
    <property type="match status" value="1"/>
</dbReference>
<dbReference type="InterPro" id="IPR020806">
    <property type="entry name" value="PKS_PP-bd"/>
</dbReference>
<evidence type="ECO:0000256" key="6">
    <source>
        <dbReference type="PROSITE-ProRule" id="PRU01363"/>
    </source>
</evidence>
<dbReference type="InterPro" id="IPR032088">
    <property type="entry name" value="SAT"/>
</dbReference>
<dbReference type="SMART" id="SM00827">
    <property type="entry name" value="PKS_AT"/>
    <property type="match status" value="1"/>
</dbReference>
<dbReference type="KEGG" id="pte:PTT_10610"/>
<dbReference type="Gene3D" id="3.40.47.10">
    <property type="match status" value="1"/>
</dbReference>
<dbReference type="Pfam" id="PF16073">
    <property type="entry name" value="SAT"/>
    <property type="match status" value="1"/>
</dbReference>
<keyword evidence="3" id="KW-0808">Transferase</keyword>
<dbReference type="PANTHER" id="PTHR45681">
    <property type="entry name" value="POLYKETIDE SYNTHASE 44-RELATED"/>
    <property type="match status" value="1"/>
</dbReference>
<dbReference type="InterPro" id="IPR036736">
    <property type="entry name" value="ACP-like_sf"/>
</dbReference>
<dbReference type="SMART" id="SM01294">
    <property type="entry name" value="PKS_PP_betabranch"/>
    <property type="match status" value="1"/>
</dbReference>
<evidence type="ECO:0000313" key="12">
    <source>
        <dbReference type="Proteomes" id="UP000001067"/>
    </source>
</evidence>
<dbReference type="Gene3D" id="3.40.50.150">
    <property type="entry name" value="Vaccinia Virus protein VP39"/>
    <property type="match status" value="1"/>
</dbReference>
<dbReference type="InterPro" id="IPR050444">
    <property type="entry name" value="Polyketide_Synthase"/>
</dbReference>
<feature type="active site" description="Proton acceptor; for dehydratase activity" evidence="6">
    <location>
        <position position="1318"/>
    </location>
</feature>
<dbReference type="InterPro" id="IPR020841">
    <property type="entry name" value="PKS_Beta-ketoAc_synthase_dom"/>
</dbReference>
<dbReference type="InterPro" id="IPR013120">
    <property type="entry name" value="FAR_NAD-bd"/>
</dbReference>
<dbReference type="PROSITE" id="PS52019">
    <property type="entry name" value="PKS_MFAS_DH"/>
    <property type="match status" value="1"/>
</dbReference>
<proteinExistence type="predicted"/>
<dbReference type="SUPFAM" id="SSF47336">
    <property type="entry name" value="ACP-like"/>
    <property type="match status" value="1"/>
</dbReference>
<dbReference type="SMART" id="SM00823">
    <property type="entry name" value="PKS_PP"/>
    <property type="match status" value="1"/>
</dbReference>